<name>O44797_CAEEL</name>
<dbReference type="CTD" id="183651"/>
<dbReference type="WormBase" id="C50D2.3">
    <property type="protein sequence ID" value="CE08888"/>
    <property type="gene ID" value="WBGene00016807"/>
    <property type="gene designation" value="txt-1"/>
</dbReference>
<reference evidence="3 4" key="1">
    <citation type="journal article" date="1998" name="Science">
        <title>Genome sequence of the nematode C. elegans: a platform for investigating biology.</title>
        <authorList>
            <consortium name="The C. elegans sequencing consortium"/>
            <person name="Sulson J.E."/>
            <person name="Waterston R."/>
        </authorList>
    </citation>
    <scope>NUCLEOTIDE SEQUENCE [LARGE SCALE GENOMIC DNA]</scope>
    <source>
        <strain evidence="3 4">Bristol N2</strain>
    </source>
</reference>
<dbReference type="UCSC" id="C50D2.3">
    <property type="organism name" value="c. elegans"/>
</dbReference>
<dbReference type="OMA" id="TNKIDCK"/>
<dbReference type="InterPro" id="IPR001478">
    <property type="entry name" value="PDZ"/>
</dbReference>
<dbReference type="Gene3D" id="2.30.42.10">
    <property type="match status" value="1"/>
</dbReference>
<dbReference type="InParanoid" id="O44797"/>
<dbReference type="Bgee" id="WBGene00016807">
    <property type="expression patterns" value="Expressed in material anatomical entity and 2 other cell types or tissues"/>
</dbReference>
<dbReference type="PANTHER" id="PTHR31327:SF6">
    <property type="entry name" value="PDZ DOMAIN-CONTAINING PROTEIN"/>
    <property type="match status" value="1"/>
</dbReference>
<dbReference type="STRING" id="6239.C50D2.3.1"/>
<dbReference type="HOGENOM" id="CLU_1705865_0_0_1"/>
<accession>O44797</accession>
<dbReference type="PaxDb" id="6239-C50D2.3"/>
<feature type="region of interest" description="Disordered" evidence="1">
    <location>
        <begin position="1"/>
        <end position="39"/>
    </location>
</feature>
<dbReference type="AGR" id="WB:WBGene00016807"/>
<dbReference type="Proteomes" id="UP000001940">
    <property type="component" value="Chromosome II"/>
</dbReference>
<feature type="compositionally biased region" description="Polar residues" evidence="1">
    <location>
        <begin position="1"/>
        <end position="13"/>
    </location>
</feature>
<dbReference type="IntAct" id="O44797">
    <property type="interactions" value="10"/>
</dbReference>
<dbReference type="PhylomeDB" id="O44797"/>
<keyword evidence="4" id="KW-1185">Reference proteome</keyword>
<gene>
    <name evidence="3 5" type="primary">txt-1</name>
    <name evidence="5" type="ORF">C50D2.3</name>
    <name evidence="3" type="ORF">CELE_C50D2.3</name>
</gene>
<evidence type="ECO:0000259" key="2">
    <source>
        <dbReference type="PROSITE" id="PS50106"/>
    </source>
</evidence>
<dbReference type="EMBL" id="BX284602">
    <property type="protein sequence ID" value="CCD65335.1"/>
    <property type="molecule type" value="Genomic_DNA"/>
</dbReference>
<evidence type="ECO:0000313" key="3">
    <source>
        <dbReference type="EMBL" id="CCD65335.1"/>
    </source>
</evidence>
<feature type="domain" description="PDZ" evidence="2">
    <location>
        <begin position="46"/>
        <end position="125"/>
    </location>
</feature>
<sequence length="152" mass="16970">MSTTGSAPPNSKLKSVEDTDDDRTLAEDDQNDQNSGSMDHRFERIKVTLMMTQGKKFGLGIVSVHQRILVCKVENESLVAGVLKYGDQIIEINKKNVLNKIDCKKRLMQCLKDKGQVDIIIVRPKTADAVTMIEQEIQLSQQPSTTAQPKIN</sequence>
<dbReference type="SUPFAM" id="SSF50156">
    <property type="entry name" value="PDZ domain-like"/>
    <property type="match status" value="1"/>
</dbReference>
<protein>
    <submittedName>
        <fullName evidence="3">PDZ domain-containing protein</fullName>
    </submittedName>
</protein>
<dbReference type="FunCoup" id="O44797">
    <property type="interactions" value="321"/>
</dbReference>
<dbReference type="PANTHER" id="PTHR31327">
    <property type="entry name" value="SPERM MEIOSIS PDZ DOMAIN CONTAINING PROTEINS-RELATED"/>
    <property type="match status" value="1"/>
</dbReference>
<feature type="compositionally biased region" description="Basic and acidic residues" evidence="1">
    <location>
        <begin position="14"/>
        <end position="26"/>
    </location>
</feature>
<dbReference type="CDD" id="cd00136">
    <property type="entry name" value="PDZ_canonical"/>
    <property type="match status" value="1"/>
</dbReference>
<evidence type="ECO:0000256" key="1">
    <source>
        <dbReference type="SAM" id="MobiDB-lite"/>
    </source>
</evidence>
<dbReference type="PIR" id="T32784">
    <property type="entry name" value="T32784"/>
</dbReference>
<dbReference type="InterPro" id="IPR036034">
    <property type="entry name" value="PDZ_sf"/>
</dbReference>
<dbReference type="GeneID" id="183651"/>
<evidence type="ECO:0000313" key="5">
    <source>
        <dbReference type="WormBase" id="C50D2.3"/>
    </source>
</evidence>
<dbReference type="RefSeq" id="NP_493661.1">
    <property type="nucleotide sequence ID" value="NM_061260.3"/>
</dbReference>
<dbReference type="SMR" id="O44797"/>
<dbReference type="AlphaFoldDB" id="O44797"/>
<dbReference type="PROSITE" id="PS50106">
    <property type="entry name" value="PDZ"/>
    <property type="match status" value="1"/>
</dbReference>
<dbReference type="KEGG" id="cel:CELE_C50D2.3"/>
<dbReference type="InterPro" id="IPR040264">
    <property type="entry name" value="T15H9.4-like"/>
</dbReference>
<dbReference type="eggNOG" id="KOG3528">
    <property type="taxonomic scope" value="Eukaryota"/>
</dbReference>
<dbReference type="OrthoDB" id="5859304at2759"/>
<proteinExistence type="predicted"/>
<dbReference type="SMART" id="SM00228">
    <property type="entry name" value="PDZ"/>
    <property type="match status" value="1"/>
</dbReference>
<dbReference type="GO" id="GO:0000785">
    <property type="term" value="C:chromatin"/>
    <property type="evidence" value="ECO:0000318"/>
    <property type="project" value="GO_Central"/>
</dbReference>
<organism evidence="3 4">
    <name type="scientific">Caenorhabditis elegans</name>
    <dbReference type="NCBI Taxonomy" id="6239"/>
    <lineage>
        <taxon>Eukaryota</taxon>
        <taxon>Metazoa</taxon>
        <taxon>Ecdysozoa</taxon>
        <taxon>Nematoda</taxon>
        <taxon>Chromadorea</taxon>
        <taxon>Rhabditida</taxon>
        <taxon>Rhabditina</taxon>
        <taxon>Rhabditomorpha</taxon>
        <taxon>Rhabditoidea</taxon>
        <taxon>Rhabditidae</taxon>
        <taxon>Peloderinae</taxon>
        <taxon>Caenorhabditis</taxon>
    </lineage>
</organism>
<evidence type="ECO:0000313" key="4">
    <source>
        <dbReference type="Proteomes" id="UP000001940"/>
    </source>
</evidence>